<feature type="domain" description="Isopropylmalate dehydrogenase-like" evidence="7">
    <location>
        <begin position="5"/>
        <end position="367"/>
    </location>
</feature>
<dbReference type="EC" id="1.1.1.83" evidence="8"/>
<evidence type="ECO:0000256" key="6">
    <source>
        <dbReference type="ARBA" id="ARBA00023211"/>
    </source>
</evidence>
<dbReference type="GO" id="GO:0051287">
    <property type="term" value="F:NAD binding"/>
    <property type="evidence" value="ECO:0007669"/>
    <property type="project" value="InterPro"/>
</dbReference>
<dbReference type="SMART" id="SM01329">
    <property type="entry name" value="Iso_dh"/>
    <property type="match status" value="1"/>
</dbReference>
<dbReference type="GO" id="GO:0046553">
    <property type="term" value="F:D-malate dehydrogenase (decarboxylating) (NAD+) activity"/>
    <property type="evidence" value="ECO:0007669"/>
    <property type="project" value="UniProtKB-EC"/>
</dbReference>
<dbReference type="Pfam" id="PF00180">
    <property type="entry name" value="Iso_dh"/>
    <property type="match status" value="1"/>
</dbReference>
<dbReference type="SUPFAM" id="SSF53659">
    <property type="entry name" value="Isocitrate/Isopropylmalate dehydrogenase-like"/>
    <property type="match status" value="1"/>
</dbReference>
<dbReference type="PANTHER" id="PTHR43275">
    <property type="entry name" value="D-MALATE DEHYDROGENASE [DECARBOXYLATING]"/>
    <property type="match status" value="1"/>
</dbReference>
<keyword evidence="4 8" id="KW-0560">Oxidoreductase</keyword>
<protein>
    <submittedName>
        <fullName evidence="8">D-malate dehydrogenase [decarboxylating]</fullName>
        <ecNumber evidence="8">1.1.1.83</ecNumber>
    </submittedName>
</protein>
<dbReference type="InterPro" id="IPR024084">
    <property type="entry name" value="IsoPropMal-DH-like_dom"/>
</dbReference>
<dbReference type="EMBL" id="VSSQ01000081">
    <property type="protein sequence ID" value="MPL74519.1"/>
    <property type="molecule type" value="Genomic_DNA"/>
</dbReference>
<evidence type="ECO:0000256" key="3">
    <source>
        <dbReference type="ARBA" id="ARBA00022723"/>
    </source>
</evidence>
<dbReference type="AlphaFoldDB" id="A0A644U6G3"/>
<gene>
    <name evidence="8" type="primary">dmlA_3</name>
    <name evidence="8" type="ORF">SDC9_20331</name>
</gene>
<evidence type="ECO:0000313" key="8">
    <source>
        <dbReference type="EMBL" id="MPL74519.1"/>
    </source>
</evidence>
<name>A0A644U6G3_9ZZZZ</name>
<comment type="caution">
    <text evidence="8">The sequence shown here is derived from an EMBL/GenBank/DDBJ whole genome shotgun (WGS) entry which is preliminary data.</text>
</comment>
<dbReference type="PANTHER" id="PTHR43275:SF1">
    <property type="entry name" value="D-MALATE DEHYDROGENASE [DECARBOXYLATING]"/>
    <property type="match status" value="1"/>
</dbReference>
<keyword evidence="6" id="KW-0464">Manganese</keyword>
<keyword evidence="5" id="KW-0520">NAD</keyword>
<accession>A0A644U6G3</accession>
<proteinExistence type="predicted"/>
<evidence type="ECO:0000256" key="5">
    <source>
        <dbReference type="ARBA" id="ARBA00023027"/>
    </source>
</evidence>
<dbReference type="PROSITE" id="PS00470">
    <property type="entry name" value="IDH_IMDH"/>
    <property type="match status" value="1"/>
</dbReference>
<evidence type="ECO:0000256" key="1">
    <source>
        <dbReference type="ARBA" id="ARBA00001936"/>
    </source>
</evidence>
<evidence type="ECO:0000259" key="7">
    <source>
        <dbReference type="SMART" id="SM01329"/>
    </source>
</evidence>
<comment type="cofactor">
    <cofactor evidence="2">
        <name>Mg(2+)</name>
        <dbReference type="ChEBI" id="CHEBI:18420"/>
    </cofactor>
</comment>
<organism evidence="8">
    <name type="scientific">bioreactor metagenome</name>
    <dbReference type="NCBI Taxonomy" id="1076179"/>
    <lineage>
        <taxon>unclassified sequences</taxon>
        <taxon>metagenomes</taxon>
        <taxon>ecological metagenomes</taxon>
    </lineage>
</organism>
<dbReference type="GO" id="GO:0000287">
    <property type="term" value="F:magnesium ion binding"/>
    <property type="evidence" value="ECO:0007669"/>
    <property type="project" value="InterPro"/>
</dbReference>
<dbReference type="InterPro" id="IPR019818">
    <property type="entry name" value="IsoCit/isopropylmalate_DH_CS"/>
</dbReference>
<evidence type="ECO:0000256" key="4">
    <source>
        <dbReference type="ARBA" id="ARBA00023002"/>
    </source>
</evidence>
<dbReference type="Gene3D" id="3.40.718.10">
    <property type="entry name" value="Isopropylmalate Dehydrogenase"/>
    <property type="match status" value="1"/>
</dbReference>
<evidence type="ECO:0000256" key="2">
    <source>
        <dbReference type="ARBA" id="ARBA00001946"/>
    </source>
</evidence>
<keyword evidence="3" id="KW-0479">Metal-binding</keyword>
<dbReference type="InterPro" id="IPR050501">
    <property type="entry name" value="ICDH/IPMDH"/>
</dbReference>
<sequence length="374" mass="41126">MTTYNAACMPGDGIGPEIIAEGRKVLDAAGEKFGFDINWTDFDTGAEKYLQTGELISENELKELGKFPAIYFGAIGDDRVKPGVLEKGILLAIRFYFDQYVNLRPIKLLQGVETPLANKKPEDIDFVVVRENTEDFYVGIGARAKAGKQRDHLEVIRDLYSVKFGIDVESDADELAYQIGVVSREGSKRVMEYAFDLAETREKKLTSVDKANVLTDVYGLWREVFEETKKGYPDVTTEYNFVDAVTMWFVKNPEWFDVVVTPNMFGDIITDLGAMIQGGLGLAPGGNINPKGTSMFEPIHGSAPKYKGKNVANPLATIWSGSLLLDSLGEHAAASAVVSSIEHSILAKAVTKDMGGSMHTSDIGDWIAKDIQTR</sequence>
<comment type="cofactor">
    <cofactor evidence="1">
        <name>Mn(2+)</name>
        <dbReference type="ChEBI" id="CHEBI:29035"/>
    </cofactor>
</comment>
<reference evidence="8" key="1">
    <citation type="submission" date="2019-08" db="EMBL/GenBank/DDBJ databases">
        <authorList>
            <person name="Kucharzyk K."/>
            <person name="Murdoch R.W."/>
            <person name="Higgins S."/>
            <person name="Loffler F."/>
        </authorList>
    </citation>
    <scope>NUCLEOTIDE SEQUENCE</scope>
</reference>